<dbReference type="InterPro" id="IPR037294">
    <property type="entry name" value="ABC_BtuC-like"/>
</dbReference>
<proteinExistence type="inferred from homology"/>
<feature type="transmembrane region" description="Helical" evidence="8">
    <location>
        <begin position="90"/>
        <end position="108"/>
    </location>
</feature>
<dbReference type="GO" id="GO:0022857">
    <property type="term" value="F:transmembrane transporter activity"/>
    <property type="evidence" value="ECO:0007669"/>
    <property type="project" value="InterPro"/>
</dbReference>
<evidence type="ECO:0000313" key="9">
    <source>
        <dbReference type="EMBL" id="STP09267.1"/>
    </source>
</evidence>
<evidence type="ECO:0000256" key="7">
    <source>
        <dbReference type="ARBA" id="ARBA00023136"/>
    </source>
</evidence>
<protein>
    <submittedName>
        <fullName evidence="9">Iron(III) ABC transporter permease protein</fullName>
    </submittedName>
</protein>
<keyword evidence="4" id="KW-1003">Cell membrane</keyword>
<dbReference type="Gene3D" id="1.10.3470.10">
    <property type="entry name" value="ABC transporter involved in vitamin B12 uptake, BtuC"/>
    <property type="match status" value="1"/>
</dbReference>
<dbReference type="SUPFAM" id="SSF81345">
    <property type="entry name" value="ABC transporter involved in vitamin B12 uptake, BtuC"/>
    <property type="match status" value="1"/>
</dbReference>
<evidence type="ECO:0000313" key="10">
    <source>
        <dbReference type="Proteomes" id="UP000255335"/>
    </source>
</evidence>
<dbReference type="FunFam" id="1.10.3470.10:FF:000001">
    <property type="entry name" value="Vitamin B12 ABC transporter permease BtuC"/>
    <property type="match status" value="1"/>
</dbReference>
<reference evidence="9 10" key="1">
    <citation type="submission" date="2018-06" db="EMBL/GenBank/DDBJ databases">
        <authorList>
            <consortium name="Pathogen Informatics"/>
            <person name="Doyle S."/>
        </authorList>
    </citation>
    <scope>NUCLEOTIDE SEQUENCE [LARGE SCALE GENOMIC DNA]</scope>
    <source>
        <strain evidence="9 10">NCTC12221</strain>
    </source>
</reference>
<feature type="transmembrane region" description="Helical" evidence="8">
    <location>
        <begin position="188"/>
        <end position="212"/>
    </location>
</feature>
<dbReference type="PANTHER" id="PTHR30472:SF70">
    <property type="entry name" value="MOLYBDATE IMPORT SYSTEM PERMEASE PROTEIN MOLB"/>
    <property type="match status" value="1"/>
</dbReference>
<keyword evidence="7 8" id="KW-0472">Membrane</keyword>
<feature type="transmembrane region" description="Helical" evidence="8">
    <location>
        <begin position="233"/>
        <end position="258"/>
    </location>
</feature>
<dbReference type="GO" id="GO:0033214">
    <property type="term" value="P:siderophore-iron import into cell"/>
    <property type="evidence" value="ECO:0007669"/>
    <property type="project" value="TreeGrafter"/>
</dbReference>
<dbReference type="PANTHER" id="PTHR30472">
    <property type="entry name" value="FERRIC ENTEROBACTIN TRANSPORT SYSTEM PERMEASE PROTEIN"/>
    <property type="match status" value="1"/>
</dbReference>
<evidence type="ECO:0000256" key="5">
    <source>
        <dbReference type="ARBA" id="ARBA00022692"/>
    </source>
</evidence>
<feature type="transmembrane region" description="Helical" evidence="8">
    <location>
        <begin position="305"/>
        <end position="323"/>
    </location>
</feature>
<accession>A0A377JNL7</accession>
<evidence type="ECO:0000256" key="3">
    <source>
        <dbReference type="ARBA" id="ARBA00022448"/>
    </source>
</evidence>
<dbReference type="InterPro" id="IPR000522">
    <property type="entry name" value="ABC_transptr_permease_BtuC"/>
</dbReference>
<dbReference type="RefSeq" id="WP_115025996.1">
    <property type="nucleotide sequence ID" value="NZ_UGHZ01000001.1"/>
</dbReference>
<feature type="transmembrane region" description="Helical" evidence="8">
    <location>
        <begin position="52"/>
        <end position="78"/>
    </location>
</feature>
<gene>
    <name evidence="9" type="ORF">NCTC12221_00707</name>
</gene>
<comment type="subcellular location">
    <subcellularLocation>
        <location evidence="1">Cell membrane</location>
        <topology evidence="1">Multi-pass membrane protein</topology>
    </subcellularLocation>
</comment>
<keyword evidence="6 8" id="KW-1133">Transmembrane helix</keyword>
<dbReference type="Pfam" id="PF01032">
    <property type="entry name" value="FecCD"/>
    <property type="match status" value="1"/>
</dbReference>
<evidence type="ECO:0000256" key="8">
    <source>
        <dbReference type="SAM" id="Phobius"/>
    </source>
</evidence>
<name>A0A377JNL7_9HELI</name>
<evidence type="ECO:0000256" key="2">
    <source>
        <dbReference type="ARBA" id="ARBA00007935"/>
    </source>
</evidence>
<sequence length="329" mass="35669">MQILKAMFAYILGSFIIVIFALICLSSGRYALPIEDIIQVLCGNGDETQNNVIFYFRLPRILVAIIVGAGLSVAGGAFQSLFRNPLATPDILGVTSGASFGAVLGLLLGLSMDYISIAGFIFGILSLALVVCIGYNKNMPYQTTTMILSGIIVGALFQSLIGIVKYIADPQDTLPTITYWLLGSLDVALESYVIFNLIGIIFGIVIIFILRWKLNLLMLEDDEAKSLGVNLTLLRAYIIISSTMIVACSISMCGVIGWVGLLVPHIARLLIGNENSKLIPLSMFIGALFLMLIDTLSRTLSSEQIPISILTSLVGAPFFIYILRKNQRG</sequence>
<feature type="transmembrane region" description="Helical" evidence="8">
    <location>
        <begin position="7"/>
        <end position="32"/>
    </location>
</feature>
<dbReference type="EMBL" id="UGHZ01000001">
    <property type="protein sequence ID" value="STP09267.1"/>
    <property type="molecule type" value="Genomic_DNA"/>
</dbReference>
<evidence type="ECO:0000256" key="4">
    <source>
        <dbReference type="ARBA" id="ARBA00022475"/>
    </source>
</evidence>
<organism evidence="9 10">
    <name type="scientific">Helicobacter cinaedi</name>
    <dbReference type="NCBI Taxonomy" id="213"/>
    <lineage>
        <taxon>Bacteria</taxon>
        <taxon>Pseudomonadati</taxon>
        <taxon>Campylobacterota</taxon>
        <taxon>Epsilonproteobacteria</taxon>
        <taxon>Campylobacterales</taxon>
        <taxon>Helicobacteraceae</taxon>
        <taxon>Helicobacter</taxon>
    </lineage>
</organism>
<dbReference type="AlphaFoldDB" id="A0A377JNL7"/>
<dbReference type="Proteomes" id="UP000255335">
    <property type="component" value="Unassembled WGS sequence"/>
</dbReference>
<keyword evidence="5 8" id="KW-0812">Transmembrane</keyword>
<evidence type="ECO:0000256" key="1">
    <source>
        <dbReference type="ARBA" id="ARBA00004651"/>
    </source>
</evidence>
<dbReference type="CDD" id="cd06550">
    <property type="entry name" value="TM_ABC_iron-siderophores_like"/>
    <property type="match status" value="1"/>
</dbReference>
<feature type="transmembrane region" description="Helical" evidence="8">
    <location>
        <begin position="114"/>
        <end position="135"/>
    </location>
</feature>
<feature type="transmembrane region" description="Helical" evidence="8">
    <location>
        <begin position="278"/>
        <end position="293"/>
    </location>
</feature>
<keyword evidence="3" id="KW-0813">Transport</keyword>
<feature type="transmembrane region" description="Helical" evidence="8">
    <location>
        <begin position="147"/>
        <end position="168"/>
    </location>
</feature>
<evidence type="ECO:0000256" key="6">
    <source>
        <dbReference type="ARBA" id="ARBA00022989"/>
    </source>
</evidence>
<comment type="similarity">
    <text evidence="2">Belongs to the binding-protein-dependent transport system permease family. FecCD subfamily.</text>
</comment>
<dbReference type="GO" id="GO:0005886">
    <property type="term" value="C:plasma membrane"/>
    <property type="evidence" value="ECO:0007669"/>
    <property type="project" value="UniProtKB-SubCell"/>
</dbReference>